<dbReference type="WBParaSite" id="TREG1_99180.4">
    <property type="protein sequence ID" value="TREG1_99180.4"/>
    <property type="gene ID" value="TREG1_99180"/>
</dbReference>
<evidence type="ECO:0000313" key="5">
    <source>
        <dbReference type="WBParaSite" id="TREG1_99180.2"/>
    </source>
</evidence>
<feature type="compositionally biased region" description="Low complexity" evidence="1">
    <location>
        <begin position="460"/>
        <end position="472"/>
    </location>
</feature>
<dbReference type="WBParaSite" id="TREG1_99180.5">
    <property type="protein sequence ID" value="TREG1_99180.5"/>
    <property type="gene ID" value="TREG1_99180"/>
</dbReference>
<reference evidence="3" key="1">
    <citation type="submission" date="2022-06" db="EMBL/GenBank/DDBJ databases">
        <authorList>
            <person name="Berger JAMES D."/>
            <person name="Berger JAMES D."/>
        </authorList>
    </citation>
    <scope>NUCLEOTIDE SEQUENCE [LARGE SCALE GENOMIC DNA]</scope>
</reference>
<proteinExistence type="predicted"/>
<evidence type="ECO:0000256" key="1">
    <source>
        <dbReference type="SAM" id="MobiDB-lite"/>
    </source>
</evidence>
<keyword evidence="3" id="KW-1185">Reference proteome</keyword>
<sequence length="676" mass="75900">MIKWLHKREITRCNTSPSVDLSCGLRTYHLREILPQSAMYDIFLGFSADGCFLVSYKSDFKHHTLRFWLFPPTSTERCGTSLTLYAERKFIRTCYYSNFPSIPCVRFVQSQSSPKEFLLLACNNDGTGFVAALGLIPDLDCSSCLEASSSHDRPPSRSTCSIHSRVLPLNLDLPHAQESSASVRSNVRDLNNPQFLSCDTQDIVPPCFRSRDGTCRSNNEGSCFASTGLPIGRIQVGVSANTGHLRIAWANPDAQVKVISCSFEKSVNPDESSLCKLPKGMSTSLGHYPSSLVYKPPLLTHNYCSNCYSWPEENQQCYKEHVSSFSVSSSQDSTKCIFSHDSLNILLVSDSLSWPDNHSNIHPDDAERICHQCSSNNFTNDVQSKRRIFPDVWVPSLLSDRPCFLSCIQLTYLAMLQDIRASYLHWTLVSRNKNKMDNTSNLTNIAYTVYQNESSEEYASESNINNSPLSSHDSSDDDTEAMLSSPDSEDTSSSPEDLLVHRLSGQCHTSFDLTEWEQYIAPNVQTVTSDENSNCSLTNAKLSDRIIAHLEEVVFDIPVICCVPDKNRCTYRNSSPVLVPFIPSEEPDLLLVYHMKYADISLDTSFNETSPDLIRIIDMNTGYSLPVPCKDQSPNNNNNQTSFGTLTFSMLKKLTSQCPQNRKISSFQCKKDYYMS</sequence>
<evidence type="ECO:0000259" key="2">
    <source>
        <dbReference type="Pfam" id="PF14939"/>
    </source>
</evidence>
<dbReference type="WBParaSite" id="TREG1_99180.2">
    <property type="protein sequence ID" value="TREG1_99180.2"/>
    <property type="gene ID" value="TREG1_99180"/>
</dbReference>
<dbReference type="Pfam" id="PF14939">
    <property type="entry name" value="DCAF15_WD40"/>
    <property type="match status" value="1"/>
</dbReference>
<dbReference type="AlphaFoldDB" id="A0AA85KMK5"/>
<reference evidence="4 5" key="2">
    <citation type="submission" date="2023-11" db="UniProtKB">
        <authorList>
            <consortium name="WormBaseParasite"/>
        </authorList>
    </citation>
    <scope>IDENTIFICATION</scope>
</reference>
<organism evidence="3 5">
    <name type="scientific">Trichobilharzia regenti</name>
    <name type="common">Nasal bird schistosome</name>
    <dbReference type="NCBI Taxonomy" id="157069"/>
    <lineage>
        <taxon>Eukaryota</taxon>
        <taxon>Metazoa</taxon>
        <taxon>Spiralia</taxon>
        <taxon>Lophotrochozoa</taxon>
        <taxon>Platyhelminthes</taxon>
        <taxon>Trematoda</taxon>
        <taxon>Digenea</taxon>
        <taxon>Strigeidida</taxon>
        <taxon>Schistosomatoidea</taxon>
        <taxon>Schistosomatidae</taxon>
        <taxon>Trichobilharzia</taxon>
    </lineage>
</organism>
<feature type="domain" description="DDB1- and CUL4-associated factor 15 WD40 repeat-containing" evidence="2">
    <location>
        <begin position="27"/>
        <end position="151"/>
    </location>
</feature>
<evidence type="ECO:0000313" key="4">
    <source>
        <dbReference type="WBParaSite" id="TREG1_99180.1"/>
    </source>
</evidence>
<dbReference type="WBParaSite" id="TREG1_99180.3">
    <property type="protein sequence ID" value="TREG1_99180.3"/>
    <property type="gene ID" value="TREG1_99180"/>
</dbReference>
<accession>A0AA85KMK5</accession>
<protein>
    <submittedName>
        <fullName evidence="4 5">DCAF15_WD40 domain-containing protein</fullName>
    </submittedName>
</protein>
<dbReference type="WBParaSite" id="TREG1_99180.6">
    <property type="protein sequence ID" value="TREG1_99180.6"/>
    <property type="gene ID" value="TREG1_99180"/>
</dbReference>
<feature type="compositionally biased region" description="Low complexity" evidence="1">
    <location>
        <begin position="483"/>
        <end position="497"/>
    </location>
</feature>
<dbReference type="InterPro" id="IPR032734">
    <property type="entry name" value="DCAF15_WD40"/>
</dbReference>
<dbReference type="Proteomes" id="UP000050795">
    <property type="component" value="Unassembled WGS sequence"/>
</dbReference>
<evidence type="ECO:0000313" key="3">
    <source>
        <dbReference type="Proteomes" id="UP000050795"/>
    </source>
</evidence>
<feature type="region of interest" description="Disordered" evidence="1">
    <location>
        <begin position="457"/>
        <end position="497"/>
    </location>
</feature>
<name>A0AA85KMK5_TRIRE</name>
<dbReference type="WBParaSite" id="TREG1_99180.1">
    <property type="protein sequence ID" value="TREG1_99180.1"/>
    <property type="gene ID" value="TREG1_99180"/>
</dbReference>